<evidence type="ECO:0000259" key="13">
    <source>
        <dbReference type="PROSITE" id="PS50013"/>
    </source>
</evidence>
<feature type="compositionally biased region" description="Basic and acidic residues" evidence="12">
    <location>
        <begin position="951"/>
        <end position="971"/>
    </location>
</feature>
<feature type="compositionally biased region" description="Acidic residues" evidence="12">
    <location>
        <begin position="932"/>
        <end position="945"/>
    </location>
</feature>
<dbReference type="SMART" id="SM00490">
    <property type="entry name" value="HELICc"/>
    <property type="match status" value="1"/>
</dbReference>
<name>A0AAD2G343_9STRA</name>
<dbReference type="SUPFAM" id="SSF50156">
    <property type="entry name" value="PDZ domain-like"/>
    <property type="match status" value="1"/>
</dbReference>
<dbReference type="Pfam" id="PF00439">
    <property type="entry name" value="Bromodomain"/>
    <property type="match status" value="3"/>
</dbReference>
<dbReference type="Gene3D" id="1.10.30.10">
    <property type="entry name" value="High mobility group box domain"/>
    <property type="match status" value="1"/>
</dbReference>
<feature type="domain" description="Chromo" evidence="13">
    <location>
        <begin position="594"/>
        <end position="660"/>
    </location>
</feature>
<comment type="subcellular location">
    <subcellularLocation>
        <location evidence="1">Nucleus</location>
    </subcellularLocation>
</comment>
<evidence type="ECO:0000256" key="7">
    <source>
        <dbReference type="ARBA" id="ARBA00023117"/>
    </source>
</evidence>
<dbReference type="InterPro" id="IPR009071">
    <property type="entry name" value="HMG_box_dom"/>
</dbReference>
<dbReference type="InterPro" id="IPR014001">
    <property type="entry name" value="Helicase_ATP-bd"/>
</dbReference>
<dbReference type="CDD" id="cd04369">
    <property type="entry name" value="Bromodomain"/>
    <property type="match status" value="3"/>
</dbReference>
<dbReference type="Pfam" id="PF00176">
    <property type="entry name" value="SNF2-rel_dom"/>
    <property type="match status" value="1"/>
</dbReference>
<feature type="region of interest" description="Disordered" evidence="12">
    <location>
        <begin position="1984"/>
        <end position="2096"/>
    </location>
</feature>
<evidence type="ECO:0000259" key="14">
    <source>
        <dbReference type="PROSITE" id="PS50014"/>
    </source>
</evidence>
<dbReference type="SUPFAM" id="SSF47095">
    <property type="entry name" value="HMG-box"/>
    <property type="match status" value="1"/>
</dbReference>
<dbReference type="InterPro" id="IPR023779">
    <property type="entry name" value="Chromodomain_CS"/>
</dbReference>
<dbReference type="InterPro" id="IPR023780">
    <property type="entry name" value="Chromo_domain"/>
</dbReference>
<evidence type="ECO:0000256" key="3">
    <source>
        <dbReference type="ARBA" id="ARBA00022741"/>
    </source>
</evidence>
<dbReference type="PROSITE" id="PS50013">
    <property type="entry name" value="CHROMO_2"/>
    <property type="match status" value="1"/>
</dbReference>
<dbReference type="InterPro" id="IPR016197">
    <property type="entry name" value="Chromo-like_dom_sf"/>
</dbReference>
<dbReference type="GO" id="GO:0003677">
    <property type="term" value="F:DNA binding"/>
    <property type="evidence" value="ECO:0007669"/>
    <property type="project" value="UniProtKB-UniRule"/>
</dbReference>
<dbReference type="SMART" id="SM00487">
    <property type="entry name" value="DEXDc"/>
    <property type="match status" value="1"/>
</dbReference>
<feature type="compositionally biased region" description="Basic residues" evidence="12">
    <location>
        <begin position="2241"/>
        <end position="2250"/>
    </location>
</feature>
<feature type="compositionally biased region" description="Acidic residues" evidence="12">
    <location>
        <begin position="2330"/>
        <end position="2351"/>
    </location>
</feature>
<dbReference type="InterPro" id="IPR000330">
    <property type="entry name" value="SNF2_N"/>
</dbReference>
<keyword evidence="6" id="KW-0805">Transcription regulation</keyword>
<feature type="domain" description="Helicase ATP-binding" evidence="16">
    <location>
        <begin position="1252"/>
        <end position="1434"/>
    </location>
</feature>
<feature type="DNA-binding region" description="HMG box" evidence="11">
    <location>
        <begin position="390"/>
        <end position="458"/>
    </location>
</feature>
<feature type="compositionally biased region" description="Basic and acidic residues" evidence="12">
    <location>
        <begin position="118"/>
        <end position="129"/>
    </location>
</feature>
<keyword evidence="7 10" id="KW-0103">Bromodomain</keyword>
<keyword evidence="9 11" id="KW-0539">Nucleus</keyword>
<feature type="compositionally biased region" description="Basic residues" evidence="12">
    <location>
        <begin position="1854"/>
        <end position="1870"/>
    </location>
</feature>
<evidence type="ECO:0000256" key="2">
    <source>
        <dbReference type="ARBA" id="ARBA00022737"/>
    </source>
</evidence>
<feature type="region of interest" description="Disordered" evidence="12">
    <location>
        <begin position="1850"/>
        <end position="1923"/>
    </location>
</feature>
<dbReference type="SMART" id="SM00297">
    <property type="entry name" value="BROMO"/>
    <property type="match status" value="3"/>
</dbReference>
<dbReference type="InterPro" id="IPR027417">
    <property type="entry name" value="P-loop_NTPase"/>
</dbReference>
<dbReference type="Gene3D" id="1.20.920.10">
    <property type="entry name" value="Bromodomain-like"/>
    <property type="match status" value="3"/>
</dbReference>
<dbReference type="InterPro" id="IPR038718">
    <property type="entry name" value="SNF2-like_sf"/>
</dbReference>
<evidence type="ECO:0000256" key="12">
    <source>
        <dbReference type="SAM" id="MobiDB-lite"/>
    </source>
</evidence>
<feature type="domain" description="Bromo" evidence="14">
    <location>
        <begin position="2456"/>
        <end position="2530"/>
    </location>
</feature>
<evidence type="ECO:0000256" key="10">
    <source>
        <dbReference type="PROSITE-ProRule" id="PRU00035"/>
    </source>
</evidence>
<dbReference type="PROSITE" id="PS51194">
    <property type="entry name" value="HELICASE_CTER"/>
    <property type="match status" value="1"/>
</dbReference>
<feature type="compositionally biased region" description="Basic and acidic residues" evidence="12">
    <location>
        <begin position="272"/>
        <end position="289"/>
    </location>
</feature>
<accession>A0AAD2G343</accession>
<dbReference type="InterPro" id="IPR001650">
    <property type="entry name" value="Helicase_C-like"/>
</dbReference>
<proteinExistence type="predicted"/>
<dbReference type="SMART" id="SM00398">
    <property type="entry name" value="HMG"/>
    <property type="match status" value="1"/>
</dbReference>
<sequence length="2557" mass="292889">MSDGGRRSRRARAKVVNYALEQEFSDAEDVFEDSDKEEPVIAAPTPKRGRPRKSKGAAEGVVLVQQGTDEQGAYVPPKTMYTEKGYDPSLPPIRERFPFLPEYEEDGSPRIELIVGRRPVDGNDGKETKDDDDDEENEEKADTEEDDDEDEEDSDAGRGRRRGRRRGRSTTKKEKETKKKNKKESSPKEKESTIEYEYLVKYKNRSYLHLEYKTGADLESMNKSAKGLYRRYLRKLASGNHDEDFEDPNFDPSYAEPQKILAETEQELTLDLTDKELMKWEEKREKEIAEESSSEDESEDEDKDKDKDEKEGDEDKEDKDKDKEGSKEGEKKTEEHEEEEVEDWDENEDVDFSQLTVDKLRKIVNKDGPYYPKIEGCDNPYRDGYITEPPKKPRASYLFFQCTMRSYFAKRNPKATQGELMTIVGEQWNSMNEEEQAPFIQLAKEEVKEYEKERALMERAQRPNEMWQPIRRCLMVLETLAKDEFSDIFLEPVDLEEFPDYEELIDQPMDLGTIRTRLKNKKYQAPEQFARDMRKVWNNCKIYNRHGSAIWHVGDYMSKQFERIYHEWVLGFRERYLRWADPRARPWEGKHEITDAEAAARKRAELGDTPKKTVKQTMYLVKWVGLGYEYCTWETKDDIGRPDLIAEYKKLNNASTDEPDMPVAVVQKVLDDAEHVSRENAGGNHCIPEMRAQLYAQTRAFQFCKFAMDLPEKLTPECGPKTQASHNSAKYPPEVAECLHSLTYKVSQSSAYSNLVEYQKKMPPLLAGEYDTIIPVTAKGLMMNVGEVNGSVAFLGYRQFPDGSKGPAEIKTLIRGAGDRIIAVDGVSTINKTFQEVIGFLRESGKNKFAFMRFLEAKLTNGDSNLTSFGRLGRYATEELKDKFALDRKVILASRMQEKEEEKETEEVANDADGEGGSDDGSEASEGSFQPDSDEEKEEEEDENMVLEKNATVDENMRDVETNVKADEQPEPKSQTPQKDDKKSEAKPQEDLPRHRAETTHSLAYRLLDLDVGYSSDEGGDEDCAFYLDGVDTTFTAKTDIPPELIEATEKAKPKGVKDDSKTLPVKKNEFSTLGDRGKLIAAVNLTSEAPDPEDFDRFPNISTKREELARAKAAGPAVSAMDVDAEQKVVKRSTVKIEQINVDTNEVINVWANAEAAAATLQIPLNELRQVLRGEYDEDLEEEIGGFRWQYALAGATVTAGKAESKGKGSKKGKEAWLQFRDRLYDPNEPHLYKNENKLRDYQVEGVNWLASTYYKKHGCILADEMGLGKTVQIVCYLEHLYRVEKIRRPHLVVVPLSTVEHWRREFEGWTNMVCCVYHDRQRVWRDVLREYEWYFEDRPHNSDYLKFDVLVTTYDTLIGDFDVISQIPFRTAVVDEAHRLRNQKGKLLECMKEISARGTMQYGFQSRVLMSGTPLQNDLTELWTLLNFIEPFKFPDLDDFQALYGNMASKEQVEGLQGKISPFMLRRVKEDVAKDIPAKEETVIDVELTSIQKQYYRAIFEHNHAFLNMGSSRSNAPKLMNIQMELRKVCNHPCLLEGVEHREQDRQFKEYQEEGKFEGKAPEDMQHMLNEHLYVMTSGKMVLLDKLLPKLRAEGHKILIFSQMVRMLDLISEYCEFRKFPYERLDGRVRGTERQKSIDRFERDSNSFLFLLSTRAGGVGINLTAADVCIIFDSDWNPQNDVQAQARCHRIGQTKDVRIYRLVTSRTFEQEMFDRASKKLGLEQAVLGTFDQQDDSDKPTSKEMEQLLKKGAYALLEDENDEIGKEFCADDIDNILAKRTRTRVVEGTKTASWLNKSGMVVSKSKFSSDSKTAGLDMDDPLFWQKVMPDFVTPSIMIQKLEDLSDEIFGTTGKKKGKGRGRGRWKRKKAGEEEKEQDENEKAIEVEDDGDEKKDTTETESKTASDAEDEEEKEEKTELTRTDLKKVSKFISDLKSMMEGIFDEVEDGSLPSEEKAVASKLLLTISVKEKLFSEEQRHIARSMLKRLEGDRRRRCRTSDAADRGHTPSSRNRGGDIEIREELRIVKKRKKRRKKGEDPNIGDDGYKVHSDDEEDWSDVGEDLYDSSGTKRNTISRKEANRRRQWASDTDEATAAGRPWPVFPRTMVSKVLESLLEIVMKIDEDSGGVFSVPVPEDDFPEYYEQIKQPMDYGTMKKKLDNGEYRSAQAMQKDFILVMQNCLKFNANDSDIVKEAREQALMRPKLLREAATKHDLFLAEDGSVFEILDDEKKKGTSGNSGTPKKRRRRRKRGPDGELMPLSDEDSDVKPKKKRKSKKSLGMADDADSGDDHGDMPLSSMKSRKKKTRIKISVPAGDGEETEPKSKKRQREDDEDDEFVDDDVEDDNDDDVEDLPMPKKRGRKSKGGNENSTKRGRKKKEADTDGDEVDPDSVSAEAVIEGEKDERASTALKGERKRLGDTFEDARKFFTKRGAWELPSSADPAKFKDVAKKMLSKLSILDRYSIFAKPVDEEEAPGYYEVVKNPIDILAIESKIENGSYGTGSEACKTLYEDFLLMFDNCALYNDDDGEVIEEATRIFGLLPETYASVCESVCRKYPK</sequence>
<dbReference type="InterPro" id="IPR049730">
    <property type="entry name" value="SNF2/RAD54-like_C"/>
</dbReference>
<feature type="compositionally biased region" description="Acidic residues" evidence="12">
    <location>
        <begin position="903"/>
        <end position="923"/>
    </location>
</feature>
<evidence type="ECO:0000259" key="16">
    <source>
        <dbReference type="PROSITE" id="PS51192"/>
    </source>
</evidence>
<evidence type="ECO:0000256" key="1">
    <source>
        <dbReference type="ARBA" id="ARBA00004123"/>
    </source>
</evidence>
<dbReference type="CDD" id="cd18793">
    <property type="entry name" value="SF2_C_SNF"/>
    <property type="match status" value="1"/>
</dbReference>
<feature type="region of interest" description="Disordered" evidence="12">
    <location>
        <begin position="2230"/>
        <end position="2403"/>
    </location>
</feature>
<dbReference type="Gene3D" id="3.40.50.300">
    <property type="entry name" value="P-loop containing nucleotide triphosphate hydrolases"/>
    <property type="match status" value="1"/>
</dbReference>
<protein>
    <submittedName>
        <fullName evidence="18">Uncharacterized protein</fullName>
    </submittedName>
</protein>
<feature type="compositionally biased region" description="Basic and acidic residues" evidence="12">
    <location>
        <begin position="171"/>
        <end position="193"/>
    </location>
</feature>
<dbReference type="PANTHER" id="PTHR45623">
    <property type="entry name" value="CHROMODOMAIN-HELICASE-DNA-BINDING PROTEIN 3-RELATED-RELATED"/>
    <property type="match status" value="1"/>
</dbReference>
<evidence type="ECO:0000256" key="11">
    <source>
        <dbReference type="PROSITE-ProRule" id="PRU00267"/>
    </source>
</evidence>
<feature type="compositionally biased region" description="Basic and acidic residues" evidence="12">
    <location>
        <begin position="1986"/>
        <end position="2006"/>
    </location>
</feature>
<evidence type="ECO:0000256" key="6">
    <source>
        <dbReference type="ARBA" id="ARBA00023015"/>
    </source>
</evidence>
<dbReference type="GO" id="GO:0005634">
    <property type="term" value="C:nucleus"/>
    <property type="evidence" value="ECO:0007669"/>
    <property type="project" value="UniProtKB-SubCell"/>
</dbReference>
<dbReference type="InterPro" id="IPR001487">
    <property type="entry name" value="Bromodomain"/>
</dbReference>
<dbReference type="GO" id="GO:0005524">
    <property type="term" value="F:ATP binding"/>
    <property type="evidence" value="ECO:0007669"/>
    <property type="project" value="UniProtKB-KW"/>
</dbReference>
<dbReference type="PROSITE" id="PS50118">
    <property type="entry name" value="HMG_BOX_2"/>
    <property type="match status" value="1"/>
</dbReference>
<evidence type="ECO:0000259" key="15">
    <source>
        <dbReference type="PROSITE" id="PS50118"/>
    </source>
</evidence>
<feature type="region of interest" description="Disordered" evidence="12">
    <location>
        <begin position="897"/>
        <end position="999"/>
    </location>
</feature>
<feature type="compositionally biased region" description="Acidic residues" evidence="12">
    <location>
        <begin position="336"/>
        <end position="350"/>
    </location>
</feature>
<feature type="domain" description="Helicase C-terminal" evidence="17">
    <location>
        <begin position="1585"/>
        <end position="1735"/>
    </location>
</feature>
<evidence type="ECO:0000256" key="8">
    <source>
        <dbReference type="ARBA" id="ARBA00023163"/>
    </source>
</evidence>
<keyword evidence="19" id="KW-1185">Reference proteome</keyword>
<dbReference type="InterPro" id="IPR036427">
    <property type="entry name" value="Bromodomain-like_sf"/>
</dbReference>
<dbReference type="SUPFAM" id="SSF52540">
    <property type="entry name" value="P-loop containing nucleoside triphosphate hydrolases"/>
    <property type="match status" value="2"/>
</dbReference>
<reference evidence="18" key="1">
    <citation type="submission" date="2023-08" db="EMBL/GenBank/DDBJ databases">
        <authorList>
            <person name="Audoor S."/>
            <person name="Bilcke G."/>
        </authorList>
    </citation>
    <scope>NUCLEOTIDE SEQUENCE</scope>
</reference>
<dbReference type="SMART" id="SM00298">
    <property type="entry name" value="CHROMO"/>
    <property type="match status" value="2"/>
</dbReference>
<dbReference type="Proteomes" id="UP001295423">
    <property type="component" value="Unassembled WGS sequence"/>
</dbReference>
<keyword evidence="8" id="KW-0804">Transcription</keyword>
<feature type="compositionally biased region" description="Basic residues" evidence="12">
    <location>
        <begin position="159"/>
        <end position="170"/>
    </location>
</feature>
<dbReference type="PROSITE" id="PS51192">
    <property type="entry name" value="HELICASE_ATP_BIND_1"/>
    <property type="match status" value="1"/>
</dbReference>
<dbReference type="PROSITE" id="PS50014">
    <property type="entry name" value="BROMODOMAIN_2"/>
    <property type="match status" value="3"/>
</dbReference>
<evidence type="ECO:0000256" key="9">
    <source>
        <dbReference type="ARBA" id="ARBA00023242"/>
    </source>
</evidence>
<organism evidence="18 19">
    <name type="scientific">Cylindrotheca closterium</name>
    <dbReference type="NCBI Taxonomy" id="2856"/>
    <lineage>
        <taxon>Eukaryota</taxon>
        <taxon>Sar</taxon>
        <taxon>Stramenopiles</taxon>
        <taxon>Ochrophyta</taxon>
        <taxon>Bacillariophyta</taxon>
        <taxon>Bacillariophyceae</taxon>
        <taxon>Bacillariophycidae</taxon>
        <taxon>Bacillariales</taxon>
        <taxon>Bacillariaceae</taxon>
        <taxon>Cylindrotheca</taxon>
    </lineage>
</organism>
<dbReference type="InterPro" id="IPR018359">
    <property type="entry name" value="Bromodomain_CS"/>
</dbReference>
<keyword evidence="2" id="KW-0677">Repeat</keyword>
<evidence type="ECO:0000313" key="18">
    <source>
        <dbReference type="EMBL" id="CAJ1960967.1"/>
    </source>
</evidence>
<keyword evidence="5" id="KW-0067">ATP-binding</keyword>
<evidence type="ECO:0000313" key="19">
    <source>
        <dbReference type="Proteomes" id="UP001295423"/>
    </source>
</evidence>
<feature type="compositionally biased region" description="Basic and acidic residues" evidence="12">
    <location>
        <begin position="318"/>
        <end position="335"/>
    </location>
</feature>
<keyword evidence="3" id="KW-0547">Nucleotide-binding</keyword>
<dbReference type="InterPro" id="IPR036910">
    <property type="entry name" value="HMG_box_dom_sf"/>
</dbReference>
<dbReference type="Gene3D" id="2.40.50.40">
    <property type="match status" value="2"/>
</dbReference>
<evidence type="ECO:0000256" key="4">
    <source>
        <dbReference type="ARBA" id="ARBA00022801"/>
    </source>
</evidence>
<comment type="caution">
    <text evidence="18">The sequence shown here is derived from an EMBL/GenBank/DDBJ whole genome shotgun (WGS) entry which is preliminary data.</text>
</comment>
<feature type="compositionally biased region" description="Basic and acidic residues" evidence="12">
    <location>
        <begin position="1881"/>
        <end position="1906"/>
    </location>
</feature>
<evidence type="ECO:0000259" key="17">
    <source>
        <dbReference type="PROSITE" id="PS51194"/>
    </source>
</evidence>
<dbReference type="InterPro" id="IPR036034">
    <property type="entry name" value="PDZ_sf"/>
</dbReference>
<dbReference type="Pfam" id="PF00505">
    <property type="entry name" value="HMG_box"/>
    <property type="match status" value="1"/>
</dbReference>
<keyword evidence="4" id="KW-0378">Hydrolase</keyword>
<dbReference type="PANTHER" id="PTHR45623:SF48">
    <property type="entry name" value="SNF2 FAMILY DNA-DEPENDENT ATPASE"/>
    <property type="match status" value="1"/>
</dbReference>
<feature type="compositionally biased region" description="Acidic residues" evidence="12">
    <location>
        <begin position="2051"/>
        <end position="2064"/>
    </location>
</feature>
<gene>
    <name evidence="18" type="ORF">CYCCA115_LOCUS18973</name>
</gene>
<dbReference type="Gene3D" id="3.40.50.10810">
    <property type="entry name" value="Tandem AAA-ATPase domain"/>
    <property type="match status" value="1"/>
</dbReference>
<dbReference type="PROSITE" id="PS00598">
    <property type="entry name" value="CHROMO_1"/>
    <property type="match status" value="1"/>
</dbReference>
<feature type="region of interest" description="Disordered" evidence="12">
    <location>
        <begin position="29"/>
        <end position="193"/>
    </location>
</feature>
<feature type="region of interest" description="Disordered" evidence="12">
    <location>
        <begin position="240"/>
        <end position="350"/>
    </location>
</feature>
<feature type="compositionally biased region" description="Acidic residues" evidence="12">
    <location>
        <begin position="290"/>
        <end position="303"/>
    </location>
</feature>
<dbReference type="SUPFAM" id="SSF47370">
    <property type="entry name" value="Bromodomain"/>
    <property type="match status" value="3"/>
</dbReference>
<dbReference type="Pfam" id="PF00385">
    <property type="entry name" value="Chromo"/>
    <property type="match status" value="1"/>
</dbReference>
<feature type="domain" description="HMG box" evidence="15">
    <location>
        <begin position="390"/>
        <end position="458"/>
    </location>
</feature>
<feature type="compositionally biased region" description="Basic and acidic residues" evidence="12">
    <location>
        <begin position="978"/>
        <end position="999"/>
    </location>
</feature>
<feature type="compositionally biased region" description="Acidic residues" evidence="12">
    <location>
        <begin position="130"/>
        <end position="154"/>
    </location>
</feature>
<feature type="domain" description="Bromo" evidence="14">
    <location>
        <begin position="481"/>
        <end position="551"/>
    </location>
</feature>
<keyword evidence="11" id="KW-0238">DNA-binding</keyword>
<feature type="compositionally biased region" description="Basic and acidic residues" evidence="12">
    <location>
        <begin position="2013"/>
        <end position="2025"/>
    </location>
</feature>
<dbReference type="Pfam" id="PF00271">
    <property type="entry name" value="Helicase_C"/>
    <property type="match status" value="1"/>
</dbReference>
<dbReference type="InterPro" id="IPR000953">
    <property type="entry name" value="Chromo/chromo_shadow_dom"/>
</dbReference>
<dbReference type="SUPFAM" id="SSF54160">
    <property type="entry name" value="Chromo domain-like"/>
    <property type="match status" value="1"/>
</dbReference>
<dbReference type="EMBL" id="CAKOGP040002080">
    <property type="protein sequence ID" value="CAJ1960967.1"/>
    <property type="molecule type" value="Genomic_DNA"/>
</dbReference>
<feature type="domain" description="Bromo" evidence="14">
    <location>
        <begin position="2129"/>
        <end position="2191"/>
    </location>
</feature>
<evidence type="ECO:0000256" key="5">
    <source>
        <dbReference type="ARBA" id="ARBA00022840"/>
    </source>
</evidence>
<dbReference type="GO" id="GO:0016787">
    <property type="term" value="F:hydrolase activity"/>
    <property type="evidence" value="ECO:0007669"/>
    <property type="project" value="UniProtKB-KW"/>
</dbReference>
<dbReference type="PRINTS" id="PR00503">
    <property type="entry name" value="BROMODOMAIN"/>
</dbReference>
<dbReference type="PROSITE" id="PS00633">
    <property type="entry name" value="BROMODOMAIN_1"/>
    <property type="match status" value="1"/>
</dbReference>